<dbReference type="GO" id="GO:0004672">
    <property type="term" value="F:protein kinase activity"/>
    <property type="evidence" value="ECO:0007669"/>
    <property type="project" value="InterPro"/>
</dbReference>
<dbReference type="VEuPathDB" id="FungiDB:RhiirA1_474925"/>
<evidence type="ECO:0000259" key="1">
    <source>
        <dbReference type="PROSITE" id="PS50011"/>
    </source>
</evidence>
<feature type="domain" description="Protein kinase" evidence="1">
    <location>
        <begin position="209"/>
        <end position="504"/>
    </location>
</feature>
<evidence type="ECO:0000313" key="3">
    <source>
        <dbReference type="Proteomes" id="UP000234323"/>
    </source>
</evidence>
<dbReference type="VEuPathDB" id="FungiDB:RhiirFUN_021082"/>
<protein>
    <recommendedName>
        <fullName evidence="1">Protein kinase domain-containing protein</fullName>
    </recommendedName>
</protein>
<accession>A0A2I1HMS2</accession>
<comment type="caution">
    <text evidence="2">The sequence shown here is derived from an EMBL/GenBank/DDBJ whole genome shotgun (WGS) entry which is preliminary data.</text>
</comment>
<dbReference type="Gene3D" id="1.10.510.10">
    <property type="entry name" value="Transferase(Phosphotransferase) domain 1"/>
    <property type="match status" value="1"/>
</dbReference>
<gene>
    <name evidence="2" type="ORF">RhiirA4_550573</name>
</gene>
<keyword evidence="3" id="KW-1185">Reference proteome</keyword>
<dbReference type="SUPFAM" id="SSF56112">
    <property type="entry name" value="Protein kinase-like (PK-like)"/>
    <property type="match status" value="1"/>
</dbReference>
<proteinExistence type="predicted"/>
<name>A0A2I1HMS2_9GLOM</name>
<dbReference type="VEuPathDB" id="FungiDB:FUN_004572"/>
<dbReference type="Proteomes" id="UP000234323">
    <property type="component" value="Unassembled WGS sequence"/>
</dbReference>
<dbReference type="Pfam" id="PF00069">
    <property type="entry name" value="Pkinase"/>
    <property type="match status" value="1"/>
</dbReference>
<dbReference type="InterPro" id="IPR011009">
    <property type="entry name" value="Kinase-like_dom_sf"/>
</dbReference>
<dbReference type="PROSITE" id="PS50011">
    <property type="entry name" value="PROTEIN_KINASE_DOM"/>
    <property type="match status" value="1"/>
</dbReference>
<organism evidence="2 3">
    <name type="scientific">Rhizophagus irregularis</name>
    <dbReference type="NCBI Taxonomy" id="588596"/>
    <lineage>
        <taxon>Eukaryota</taxon>
        <taxon>Fungi</taxon>
        <taxon>Fungi incertae sedis</taxon>
        <taxon>Mucoromycota</taxon>
        <taxon>Glomeromycotina</taxon>
        <taxon>Glomeromycetes</taxon>
        <taxon>Glomerales</taxon>
        <taxon>Glomeraceae</taxon>
        <taxon>Rhizophagus</taxon>
    </lineage>
</organism>
<dbReference type="GO" id="GO:0005524">
    <property type="term" value="F:ATP binding"/>
    <property type="evidence" value="ECO:0007669"/>
    <property type="project" value="InterPro"/>
</dbReference>
<dbReference type="Pfam" id="PF20713">
    <property type="entry name" value="DUF6826"/>
    <property type="match status" value="1"/>
</dbReference>
<dbReference type="InterPro" id="IPR000719">
    <property type="entry name" value="Prot_kinase_dom"/>
</dbReference>
<dbReference type="AlphaFoldDB" id="A0A2I1HMS2"/>
<reference evidence="2 3" key="1">
    <citation type="submission" date="2015-10" db="EMBL/GenBank/DDBJ databases">
        <title>Genome analyses suggest a sexual origin of heterokaryosis in a supposedly ancient asexual fungus.</title>
        <authorList>
            <person name="Ropars J."/>
            <person name="Sedzielewska K."/>
            <person name="Noel J."/>
            <person name="Charron P."/>
            <person name="Farinelli L."/>
            <person name="Marton T."/>
            <person name="Kruger M."/>
            <person name="Pelin A."/>
            <person name="Brachmann A."/>
            <person name="Corradi N."/>
        </authorList>
    </citation>
    <scope>NUCLEOTIDE SEQUENCE [LARGE SCALE GENOMIC DNA]</scope>
    <source>
        <strain evidence="2 3">A4</strain>
    </source>
</reference>
<evidence type="ECO:0000313" key="2">
    <source>
        <dbReference type="EMBL" id="PKY60182.1"/>
    </source>
</evidence>
<dbReference type="EMBL" id="LLXI01004040">
    <property type="protein sequence ID" value="PKY60182.1"/>
    <property type="molecule type" value="Genomic_DNA"/>
</dbReference>
<dbReference type="InterPro" id="IPR049229">
    <property type="entry name" value="DUF6826"/>
</dbReference>
<sequence length="504" mass="57404">MSDSASCSTVNIKTEIDRLVKIEEEKTELLSYFTKHKDQQDDALSDLNLFATNEKKLNYLRTFLGSDDVSSMKRDLAHIVKEEINREVKKVRRVLEGSMSSPGYSTLSDIGDLAQRCSKISFPLELTASAKAKSPGKFLSPPNGNDDVPESQVQEYFISECQALEKFGAVNNKLIIKDTHASPSLGTRKPDFIFIQKGSTVDPFNVVVVGEIKLRVGGRFNNTHIGQAISFGEKVLQLQPMRKFVYVVLTDCIIIEIFIVYRMDSATNSEIFTRYTYDHIGSEYLAFAKEGENKGWKYLVTIMESSPNSLGWVEPSLKFSTNTVKLVKCIGMGRTSVVYEGTFNGESVAEDIKDIIKVLESAHSLSYVHRDLRKYNFIRDENGKIVIIDWGYCIKTDTDYGFSFAGALECMPDEVLSSIIRRKNIFYGPRVDLVCFVRSFYLMLHRPSMTRVPFDKNDDDISTRAQYILNFWKDCAKSDVWRNIYSAIDDLDYNRLIQELEKLF</sequence>